<sequence length="208" mass="23294">MGLNDDNMAFQEGTTRMVKGFDNGKRKAVEEFTTKIQTGWVHTKAQFLLHQHNVVASTVHQKIKFSYQGRIVVIYGGTDGAEEIANVNGKNIVPMIEPDKPLCNFADEAISLLEVRPIPYEKLPSRFDHRNRKIAYLMRTHKYFPGMGLGKSQQGKAKPFESRAVALKETFGLGYRPTKAEILKSSIEEGKKAQARGKGDFHATPSID</sequence>
<proteinExistence type="predicted"/>
<evidence type="ECO:0000256" key="1">
    <source>
        <dbReference type="SAM" id="MobiDB-lite"/>
    </source>
</evidence>
<dbReference type="GO" id="GO:0003676">
    <property type="term" value="F:nucleic acid binding"/>
    <property type="evidence" value="ECO:0007669"/>
    <property type="project" value="InterPro"/>
</dbReference>
<evidence type="ECO:0000313" key="3">
    <source>
        <dbReference type="EMBL" id="OVA03181.1"/>
    </source>
</evidence>
<feature type="region of interest" description="Disordered" evidence="1">
    <location>
        <begin position="186"/>
        <end position="208"/>
    </location>
</feature>
<evidence type="ECO:0000259" key="2">
    <source>
        <dbReference type="PROSITE" id="PS50174"/>
    </source>
</evidence>
<dbReference type="OrthoDB" id="1296195at2759"/>
<evidence type="ECO:0000313" key="4">
    <source>
        <dbReference type="Proteomes" id="UP000195402"/>
    </source>
</evidence>
<reference evidence="3 4" key="1">
    <citation type="journal article" date="2017" name="Mol. Plant">
        <title>The Genome of Medicinal Plant Macleaya cordata Provides New Insights into Benzylisoquinoline Alkaloids Metabolism.</title>
        <authorList>
            <person name="Liu X."/>
            <person name="Liu Y."/>
            <person name="Huang P."/>
            <person name="Ma Y."/>
            <person name="Qing Z."/>
            <person name="Tang Q."/>
            <person name="Cao H."/>
            <person name="Cheng P."/>
            <person name="Zheng Y."/>
            <person name="Yuan Z."/>
            <person name="Zhou Y."/>
            <person name="Liu J."/>
            <person name="Tang Z."/>
            <person name="Zhuo Y."/>
            <person name="Zhang Y."/>
            <person name="Yu L."/>
            <person name="Huang J."/>
            <person name="Yang P."/>
            <person name="Peng Q."/>
            <person name="Zhang J."/>
            <person name="Jiang W."/>
            <person name="Zhang Z."/>
            <person name="Lin K."/>
            <person name="Ro D.K."/>
            <person name="Chen X."/>
            <person name="Xiong X."/>
            <person name="Shang Y."/>
            <person name="Huang S."/>
            <person name="Zeng J."/>
        </authorList>
    </citation>
    <scope>NUCLEOTIDE SEQUENCE [LARGE SCALE GENOMIC DNA]</scope>
    <source>
        <strain evidence="4">cv. BLH2017</strain>
        <tissue evidence="3">Root</tissue>
    </source>
</reference>
<dbReference type="EMBL" id="MVGT01003801">
    <property type="protein sequence ID" value="OVA03181.1"/>
    <property type="molecule type" value="Genomic_DNA"/>
</dbReference>
<feature type="domain" description="G-patch" evidence="2">
    <location>
        <begin position="137"/>
        <end position="178"/>
    </location>
</feature>
<dbReference type="PROSITE" id="PS50174">
    <property type="entry name" value="G_PATCH"/>
    <property type="match status" value="1"/>
</dbReference>
<name>A0A200PYA5_MACCD</name>
<dbReference type="Proteomes" id="UP000195402">
    <property type="component" value="Unassembled WGS sequence"/>
</dbReference>
<dbReference type="InterPro" id="IPR000467">
    <property type="entry name" value="G_patch_dom"/>
</dbReference>
<comment type="caution">
    <text evidence="3">The sequence shown here is derived from an EMBL/GenBank/DDBJ whole genome shotgun (WGS) entry which is preliminary data.</text>
</comment>
<protein>
    <submittedName>
        <fullName evidence="3">G-patch domain</fullName>
    </submittedName>
</protein>
<keyword evidence="4" id="KW-1185">Reference proteome</keyword>
<dbReference type="InParanoid" id="A0A200PYA5"/>
<feature type="compositionally biased region" description="Basic and acidic residues" evidence="1">
    <location>
        <begin position="186"/>
        <end position="201"/>
    </location>
</feature>
<organism evidence="3 4">
    <name type="scientific">Macleaya cordata</name>
    <name type="common">Five-seeded plume-poppy</name>
    <name type="synonym">Bocconia cordata</name>
    <dbReference type="NCBI Taxonomy" id="56857"/>
    <lineage>
        <taxon>Eukaryota</taxon>
        <taxon>Viridiplantae</taxon>
        <taxon>Streptophyta</taxon>
        <taxon>Embryophyta</taxon>
        <taxon>Tracheophyta</taxon>
        <taxon>Spermatophyta</taxon>
        <taxon>Magnoliopsida</taxon>
        <taxon>Ranunculales</taxon>
        <taxon>Papaveraceae</taxon>
        <taxon>Papaveroideae</taxon>
        <taxon>Macleaya</taxon>
    </lineage>
</organism>
<dbReference type="AlphaFoldDB" id="A0A200PYA5"/>
<dbReference type="STRING" id="56857.A0A200PYA5"/>
<accession>A0A200PYA5</accession>
<gene>
    <name evidence="3" type="ORF">BVC80_8277g8</name>
</gene>